<evidence type="ECO:0000313" key="3">
    <source>
        <dbReference type="Proteomes" id="UP000597206"/>
    </source>
</evidence>
<dbReference type="Gene3D" id="1.20.5.1230">
    <property type="entry name" value="Apolipoprotein A-I"/>
    <property type="match status" value="1"/>
</dbReference>
<sequence>MNFIAFFIPDFNEPLQVIFSIGIFVILIVTVVALKVHAKEQNWENNWNGDLSPSDSLLSAEQGNVQTISDTVATKSEKAAEAMPGFLLIIGLLGTFLGLGIALNQASIIINSDVSGQNYSEMMSSLTQMMTGLGTKFKASIWGISGFIVLRVIIGLLGVEEKRLEWCAHKIKTDNSNNKSQLKNEEEQRLNQMLGASSNIVEAIKSTLGNQFEKQNELIDKSNNILSNVLSHTSELRQEANSHNVLLNNVLTTLKNSHTIESRMMDVITENNEVTKNIVQSLTKLDSLREINGEGVKLLNKISHTFIESSGEHKEQFNAITTHLNHVVDATIENSQRMAKFSDSTQESLLSLSESGELMKFASQGISAGADKLSTTVNSFESNMNMVMGKLTTDLGGTISDMRDSFTGSMTEMAKDLSQSTSDISNAVKENAHSVEITMETVKSSINDSLQRQQESSAEFRLSSQTLNEQMESVTFLVNDLRESIKSGLSAISRSSKEVQSLNNKYKTITESAEVTVEQNEAIRTHMQVLCEQVISSNEYSTHLESLISDIAKGSAGKFNQIISALQDKEDLKTLVEQIEHITNQLDNQSSHQQQKAKNQFDQIENAIIAINKLDTLSEGIDMNSSELKSINESLSGMSEHLSELSKKTRSRSVAAA</sequence>
<gene>
    <name evidence="2" type="ORF">I1A42_16670</name>
</gene>
<evidence type="ECO:0008006" key="4">
    <source>
        <dbReference type="Google" id="ProtNLM"/>
    </source>
</evidence>
<comment type="caution">
    <text evidence="2">The sequence shown here is derived from an EMBL/GenBank/DDBJ whole genome shotgun (WGS) entry which is preliminary data.</text>
</comment>
<keyword evidence="1" id="KW-0812">Transmembrane</keyword>
<evidence type="ECO:0000313" key="2">
    <source>
        <dbReference type="EMBL" id="MBF9002102.1"/>
    </source>
</evidence>
<dbReference type="RefSeq" id="WP_196124121.1">
    <property type="nucleotide sequence ID" value="NZ_JADPMR010000004.1"/>
</dbReference>
<reference evidence="2 3" key="1">
    <citation type="submission" date="2020-11" db="EMBL/GenBank/DDBJ databases">
        <title>Vibrio nitrifigilis sp. nov., a marine nitrogen-fixing bacterium isolated from the lagoon sediment of an islet inside an atoll.</title>
        <authorList>
            <person name="Wang L.-T."/>
            <person name="Shieh W.Y."/>
        </authorList>
    </citation>
    <scope>NUCLEOTIDE SEQUENCE [LARGE SCALE GENOMIC DNA]</scope>
    <source>
        <strain evidence="2 3">NFV-1</strain>
    </source>
</reference>
<keyword evidence="1" id="KW-1133">Transmembrane helix</keyword>
<feature type="transmembrane region" description="Helical" evidence="1">
    <location>
        <begin position="85"/>
        <end position="110"/>
    </location>
</feature>
<name>A0ABS0GI33_9VIBR</name>
<accession>A0ABS0GI33</accession>
<organism evidence="2 3">
    <name type="scientific">Vibrio nitrifigilis</name>
    <dbReference type="NCBI Taxonomy" id="2789781"/>
    <lineage>
        <taxon>Bacteria</taxon>
        <taxon>Pseudomonadati</taxon>
        <taxon>Pseudomonadota</taxon>
        <taxon>Gammaproteobacteria</taxon>
        <taxon>Vibrionales</taxon>
        <taxon>Vibrionaceae</taxon>
        <taxon>Vibrio</taxon>
    </lineage>
</organism>
<dbReference type="Proteomes" id="UP000597206">
    <property type="component" value="Unassembled WGS sequence"/>
</dbReference>
<dbReference type="EMBL" id="JADPMR010000004">
    <property type="protein sequence ID" value="MBF9002102.1"/>
    <property type="molecule type" value="Genomic_DNA"/>
</dbReference>
<keyword evidence="1" id="KW-0472">Membrane</keyword>
<feature type="transmembrane region" description="Helical" evidence="1">
    <location>
        <begin position="15"/>
        <end position="34"/>
    </location>
</feature>
<evidence type="ECO:0000256" key="1">
    <source>
        <dbReference type="SAM" id="Phobius"/>
    </source>
</evidence>
<keyword evidence="3" id="KW-1185">Reference proteome</keyword>
<proteinExistence type="predicted"/>
<protein>
    <recommendedName>
        <fullName evidence="4">Methyl-accepting chemotaxis protein</fullName>
    </recommendedName>
</protein>